<accession>A0A081RIY1</accession>
<proteinExistence type="predicted"/>
<protein>
    <submittedName>
        <fullName evidence="1">Uncharacterized protein</fullName>
    </submittedName>
</protein>
<comment type="caution">
    <text evidence="1">The sequence shown here is derived from an EMBL/GenBank/DDBJ whole genome shotgun (WGS) entry which is preliminary data.</text>
</comment>
<dbReference type="eggNOG" id="ENOG5033JQK">
    <property type="taxonomic scope" value="Bacteria"/>
</dbReference>
<dbReference type="Proteomes" id="UP000028411">
    <property type="component" value="Unassembled WGS sequence"/>
</dbReference>
<evidence type="ECO:0000313" key="2">
    <source>
        <dbReference type="Proteomes" id="UP000028411"/>
    </source>
</evidence>
<name>A0A081RIY1_SPHCR</name>
<organism evidence="1 2">
    <name type="scientific">Sphingobium chlorophenolicum</name>
    <dbReference type="NCBI Taxonomy" id="46429"/>
    <lineage>
        <taxon>Bacteria</taxon>
        <taxon>Pseudomonadati</taxon>
        <taxon>Pseudomonadota</taxon>
        <taxon>Alphaproteobacteria</taxon>
        <taxon>Sphingomonadales</taxon>
        <taxon>Sphingomonadaceae</taxon>
        <taxon>Sphingobium</taxon>
    </lineage>
</organism>
<evidence type="ECO:0000313" key="1">
    <source>
        <dbReference type="EMBL" id="KEQ55154.1"/>
    </source>
</evidence>
<dbReference type="EMBL" id="JFHR01000003">
    <property type="protein sequence ID" value="KEQ55154.1"/>
    <property type="molecule type" value="Genomic_DNA"/>
</dbReference>
<dbReference type="PATRIC" id="fig|46429.4.peg.683"/>
<gene>
    <name evidence="1" type="ORF">BV95_00703</name>
</gene>
<sequence length="351" mass="38526">MTESSSGLKDGVDAPLSNSRYGPAYSAKMVSAIASCTAAITRLDARFCVSSVASAWARRAAWSGYTRALQLQSAEIDEIDVFSWGCGLQIPGRPLRSTNLDLFDRFPAWEAALRDPDPLAWRDALPTAIGEIEIAADHSPLIRALDRVRQHARLDSTALPWLSLPFALRDKGMVTTPLPCLVGGVKAFRLKRTVGDEDWYAAMRSLEASATANLARLHELEKLHRAAQHAIVAEYRPGHLPGLAALLHHRPLLSPQSLAELLSMSVAGASKLLGRAVDCGLLVEITQRRTWRVFLSTDLAIEFGFAAPKRGRPRNVVPPPPASRELSEVFDAFDREMENIDKLLQHRAESL</sequence>
<reference evidence="1 2" key="1">
    <citation type="submission" date="2014-02" db="EMBL/GenBank/DDBJ databases">
        <title>Whole genome sequence of Sphingobium chlorophenolicum NBRC 16172.</title>
        <authorList>
            <person name="Gan H.M."/>
            <person name="Gan H.Y."/>
            <person name="Chew T.H."/>
            <person name="Savka M.A."/>
        </authorList>
    </citation>
    <scope>NUCLEOTIDE SEQUENCE [LARGE SCALE GENOMIC DNA]</scope>
    <source>
        <strain evidence="1 2">NBRC 16172</strain>
    </source>
</reference>
<dbReference type="AlphaFoldDB" id="A0A081RIY1"/>